<proteinExistence type="predicted"/>
<feature type="compositionally biased region" description="Basic and acidic residues" evidence="1">
    <location>
        <begin position="1"/>
        <end position="11"/>
    </location>
</feature>
<feature type="region of interest" description="Disordered" evidence="1">
    <location>
        <begin position="284"/>
        <end position="336"/>
    </location>
</feature>
<dbReference type="EMBL" id="JANPWB010000012">
    <property type="protein sequence ID" value="KAJ1114384.1"/>
    <property type="molecule type" value="Genomic_DNA"/>
</dbReference>
<feature type="compositionally biased region" description="Basic and acidic residues" evidence="1">
    <location>
        <begin position="60"/>
        <end position="84"/>
    </location>
</feature>
<name>A0AAV7NGY6_PLEWA</name>
<comment type="caution">
    <text evidence="2">The sequence shown here is derived from an EMBL/GenBank/DDBJ whole genome shotgun (WGS) entry which is preliminary data.</text>
</comment>
<dbReference type="AlphaFoldDB" id="A0AAV7NGY6"/>
<evidence type="ECO:0000313" key="3">
    <source>
        <dbReference type="Proteomes" id="UP001066276"/>
    </source>
</evidence>
<feature type="compositionally biased region" description="Basic residues" evidence="1">
    <location>
        <begin position="85"/>
        <end position="101"/>
    </location>
</feature>
<feature type="compositionally biased region" description="Basic and acidic residues" evidence="1">
    <location>
        <begin position="20"/>
        <end position="52"/>
    </location>
</feature>
<reference evidence="2" key="1">
    <citation type="journal article" date="2022" name="bioRxiv">
        <title>Sequencing and chromosome-scale assembly of the giantPleurodeles waltlgenome.</title>
        <authorList>
            <person name="Brown T."/>
            <person name="Elewa A."/>
            <person name="Iarovenko S."/>
            <person name="Subramanian E."/>
            <person name="Araus A.J."/>
            <person name="Petzold A."/>
            <person name="Susuki M."/>
            <person name="Suzuki K.-i.T."/>
            <person name="Hayashi T."/>
            <person name="Toyoda A."/>
            <person name="Oliveira C."/>
            <person name="Osipova E."/>
            <person name="Leigh N.D."/>
            <person name="Simon A."/>
            <person name="Yun M.H."/>
        </authorList>
    </citation>
    <scope>NUCLEOTIDE SEQUENCE</scope>
    <source>
        <strain evidence="2">20211129_DDA</strain>
        <tissue evidence="2">Liver</tissue>
    </source>
</reference>
<sequence length="336" mass="35803">METRGEGDGSRPRSSGLPTLKKDAAGRDSTPPRDAIRRQREKPYDSARRRETPSQTTQKKRGEAPNRTEKERRREAPTRDTKEGRGKKRLKSHPERRRRTRQPATAQEGRGWTRVPAVVLSAKWGTGTPGRPRRSAGSTSQDIPPSSFFVGFTYSLSAFSELSLSLASGFQSGGSASPIPSQAPGGHGSIRLWIIFSPKPDPLLHVSSASSGLTTAPRGPTGVSRSPSPSPLTALAGCLPLLVKLVAGPGPGQSRAVPPAGVFTGRAQCSQGAALASHFSAAPLLTGAGPTAPHRPPQRLRDSRETRPGSKLPPGRPPLLCGCTPRESRLRLRSRS</sequence>
<accession>A0AAV7NGY6</accession>
<feature type="region of interest" description="Disordered" evidence="1">
    <location>
        <begin position="1"/>
        <end position="144"/>
    </location>
</feature>
<feature type="region of interest" description="Disordered" evidence="1">
    <location>
        <begin position="208"/>
        <end position="230"/>
    </location>
</feature>
<dbReference type="Proteomes" id="UP001066276">
    <property type="component" value="Chromosome 8"/>
</dbReference>
<organism evidence="2 3">
    <name type="scientific">Pleurodeles waltl</name>
    <name type="common">Iberian ribbed newt</name>
    <dbReference type="NCBI Taxonomy" id="8319"/>
    <lineage>
        <taxon>Eukaryota</taxon>
        <taxon>Metazoa</taxon>
        <taxon>Chordata</taxon>
        <taxon>Craniata</taxon>
        <taxon>Vertebrata</taxon>
        <taxon>Euteleostomi</taxon>
        <taxon>Amphibia</taxon>
        <taxon>Batrachia</taxon>
        <taxon>Caudata</taxon>
        <taxon>Salamandroidea</taxon>
        <taxon>Salamandridae</taxon>
        <taxon>Pleurodelinae</taxon>
        <taxon>Pleurodeles</taxon>
    </lineage>
</organism>
<evidence type="ECO:0000313" key="2">
    <source>
        <dbReference type="EMBL" id="KAJ1114384.1"/>
    </source>
</evidence>
<evidence type="ECO:0000256" key="1">
    <source>
        <dbReference type="SAM" id="MobiDB-lite"/>
    </source>
</evidence>
<keyword evidence="3" id="KW-1185">Reference proteome</keyword>
<protein>
    <submittedName>
        <fullName evidence="2">Uncharacterized protein</fullName>
    </submittedName>
</protein>
<feature type="compositionally biased region" description="Basic and acidic residues" evidence="1">
    <location>
        <begin position="299"/>
        <end position="308"/>
    </location>
</feature>
<gene>
    <name evidence="2" type="ORF">NDU88_002622</name>
</gene>